<gene>
    <name evidence="9" type="ORF">GCU85_03835</name>
</gene>
<evidence type="ECO:0000256" key="6">
    <source>
        <dbReference type="ARBA" id="ARBA00022989"/>
    </source>
</evidence>
<dbReference type="InParanoid" id="A0A6N7EWS3"/>
<evidence type="ECO:0000256" key="2">
    <source>
        <dbReference type="ARBA" id="ARBA00009773"/>
    </source>
</evidence>
<feature type="transmembrane region" description="Helical" evidence="8">
    <location>
        <begin position="6"/>
        <end position="32"/>
    </location>
</feature>
<sequence length="340" mass="38166">MLIFIIAIALIVIYAGKILTPFLAALVIAYLLEGIISWFTKKRIPRIIVVNIVFLTFISFVIGIMLWAFPEIGRQAKQIGSNIPLYIEAGQDIILKLPERYPDLISTEQASTAVRHINREVTTFAQTALSGGVIKPLFWTVTVIIYLILVPVMVYFMLKDKRTIFSYCKRYLSVSNPLLKSVWHDVDKQIGNYIRGKFIEILIVWFVSFITFTLFELQYAMLLSFIVGISVLIPYIGATIVTLPIAIVAFVQWGIGSQFYLLMGVYLVIQILDGNVLAPLIFSEAVNIHPVAIIVAILVFGGIWGFWGIFFAIPLATVIKAVIDAWHSGLEELEITSTDT</sequence>
<keyword evidence="7 8" id="KW-0472">Membrane</keyword>
<evidence type="ECO:0000256" key="5">
    <source>
        <dbReference type="ARBA" id="ARBA00022692"/>
    </source>
</evidence>
<dbReference type="Proteomes" id="UP000471298">
    <property type="component" value="Unassembled WGS sequence"/>
</dbReference>
<keyword evidence="6 8" id="KW-1133">Transmembrane helix</keyword>
<dbReference type="PANTHER" id="PTHR21716">
    <property type="entry name" value="TRANSMEMBRANE PROTEIN"/>
    <property type="match status" value="1"/>
</dbReference>
<dbReference type="Pfam" id="PF01594">
    <property type="entry name" value="AI-2E_transport"/>
    <property type="match status" value="1"/>
</dbReference>
<feature type="transmembrane region" description="Helical" evidence="8">
    <location>
        <begin position="259"/>
        <end position="282"/>
    </location>
</feature>
<evidence type="ECO:0000256" key="1">
    <source>
        <dbReference type="ARBA" id="ARBA00004651"/>
    </source>
</evidence>
<name>A0A6N7EWS3_9GAMM</name>
<dbReference type="AlphaFoldDB" id="A0A6N7EWS3"/>
<evidence type="ECO:0000256" key="4">
    <source>
        <dbReference type="ARBA" id="ARBA00022475"/>
    </source>
</evidence>
<comment type="similarity">
    <text evidence="2">Belongs to the autoinducer-2 exporter (AI-2E) (TC 2.A.86) family.</text>
</comment>
<dbReference type="PANTHER" id="PTHR21716:SF53">
    <property type="entry name" value="PERMEASE PERM-RELATED"/>
    <property type="match status" value="1"/>
</dbReference>
<evidence type="ECO:0000256" key="7">
    <source>
        <dbReference type="ARBA" id="ARBA00023136"/>
    </source>
</evidence>
<accession>A0A6N7EWS3</accession>
<reference evidence="9 10" key="1">
    <citation type="submission" date="2019-10" db="EMBL/GenBank/DDBJ databases">
        <title>Cardiobacteriales fam. a chemoheterotrophic member of the order Cardiobacteriales, and proposal of Cardiobacteriales fam. nov.</title>
        <authorList>
            <person name="Wang C."/>
        </authorList>
    </citation>
    <scope>NUCLEOTIDE SEQUENCE [LARGE SCALE GENOMIC DNA]</scope>
    <source>
        <strain evidence="9 10">ML27</strain>
    </source>
</reference>
<evidence type="ECO:0000313" key="9">
    <source>
        <dbReference type="EMBL" id="MPV85869.1"/>
    </source>
</evidence>
<organism evidence="9 10">
    <name type="scientific">Ostreibacterium oceani</name>
    <dbReference type="NCBI Taxonomy" id="2654998"/>
    <lineage>
        <taxon>Bacteria</taxon>
        <taxon>Pseudomonadati</taxon>
        <taxon>Pseudomonadota</taxon>
        <taxon>Gammaproteobacteria</taxon>
        <taxon>Cardiobacteriales</taxon>
        <taxon>Ostreibacteriaceae</taxon>
        <taxon>Ostreibacterium</taxon>
    </lineage>
</organism>
<comment type="caution">
    <text evidence="9">The sequence shown here is derived from an EMBL/GenBank/DDBJ whole genome shotgun (WGS) entry which is preliminary data.</text>
</comment>
<dbReference type="EMBL" id="WHNW01000003">
    <property type="protein sequence ID" value="MPV85869.1"/>
    <property type="molecule type" value="Genomic_DNA"/>
</dbReference>
<dbReference type="InterPro" id="IPR002549">
    <property type="entry name" value="AI-2E-like"/>
</dbReference>
<keyword evidence="10" id="KW-1185">Reference proteome</keyword>
<keyword evidence="3" id="KW-0813">Transport</keyword>
<proteinExistence type="inferred from homology"/>
<feature type="transmembrane region" description="Helical" evidence="8">
    <location>
        <begin position="198"/>
        <end position="215"/>
    </location>
</feature>
<feature type="transmembrane region" description="Helical" evidence="8">
    <location>
        <begin position="137"/>
        <end position="158"/>
    </location>
</feature>
<protein>
    <submittedName>
        <fullName evidence="9">AI-2E family transporter</fullName>
    </submittedName>
</protein>
<keyword evidence="5 8" id="KW-0812">Transmembrane</keyword>
<comment type="subcellular location">
    <subcellularLocation>
        <location evidence="1">Cell membrane</location>
        <topology evidence="1">Multi-pass membrane protein</topology>
    </subcellularLocation>
</comment>
<feature type="transmembrane region" description="Helical" evidence="8">
    <location>
        <begin position="44"/>
        <end position="69"/>
    </location>
</feature>
<feature type="transmembrane region" description="Helical" evidence="8">
    <location>
        <begin position="288"/>
        <end position="313"/>
    </location>
</feature>
<dbReference type="GO" id="GO:0055085">
    <property type="term" value="P:transmembrane transport"/>
    <property type="evidence" value="ECO:0007669"/>
    <property type="project" value="TreeGrafter"/>
</dbReference>
<evidence type="ECO:0000313" key="10">
    <source>
        <dbReference type="Proteomes" id="UP000471298"/>
    </source>
</evidence>
<keyword evidence="4" id="KW-1003">Cell membrane</keyword>
<evidence type="ECO:0000256" key="8">
    <source>
        <dbReference type="SAM" id="Phobius"/>
    </source>
</evidence>
<dbReference type="GO" id="GO:0005886">
    <property type="term" value="C:plasma membrane"/>
    <property type="evidence" value="ECO:0007669"/>
    <property type="project" value="UniProtKB-SubCell"/>
</dbReference>
<evidence type="ECO:0000256" key="3">
    <source>
        <dbReference type="ARBA" id="ARBA00022448"/>
    </source>
</evidence>
<dbReference type="FunCoup" id="A0A6N7EWS3">
    <property type="interactions" value="160"/>
</dbReference>
<feature type="transmembrane region" description="Helical" evidence="8">
    <location>
        <begin position="221"/>
        <end position="247"/>
    </location>
</feature>